<dbReference type="InterPro" id="IPR011542">
    <property type="entry name" value="SUF_FeS_clus_asmbl_SufD"/>
</dbReference>
<dbReference type="PANTHER" id="PTHR43575:SF1">
    <property type="entry name" value="PROTEIN ABCI7, CHLOROPLASTIC"/>
    <property type="match status" value="1"/>
</dbReference>
<name>A0A5D4GQQ6_9HYPH</name>
<protein>
    <submittedName>
        <fullName evidence="2">Fe-S cluster assembly protein SufD</fullName>
    </submittedName>
</protein>
<evidence type="ECO:0000259" key="1">
    <source>
        <dbReference type="Pfam" id="PF01458"/>
    </source>
</evidence>
<dbReference type="RefSeq" id="WP_148915951.1">
    <property type="nucleotide sequence ID" value="NZ_VSZS01000065.1"/>
</dbReference>
<dbReference type="SUPFAM" id="SSF101960">
    <property type="entry name" value="Stabilizer of iron transporter SufD"/>
    <property type="match status" value="1"/>
</dbReference>
<proteinExistence type="predicted"/>
<dbReference type="InterPro" id="IPR000825">
    <property type="entry name" value="SUF_FeS_clus_asmbl_SufBD_core"/>
</dbReference>
<dbReference type="AlphaFoldDB" id="A0A5D4GQQ6"/>
<dbReference type="PANTHER" id="PTHR43575">
    <property type="entry name" value="PROTEIN ABCI7, CHLOROPLASTIC"/>
    <property type="match status" value="1"/>
</dbReference>
<evidence type="ECO:0000313" key="2">
    <source>
        <dbReference type="EMBL" id="TYR31151.1"/>
    </source>
</evidence>
<dbReference type="Proteomes" id="UP000323258">
    <property type="component" value="Unassembled WGS sequence"/>
</dbReference>
<dbReference type="InterPro" id="IPR055346">
    <property type="entry name" value="Fe-S_cluster_assembly_SufBD"/>
</dbReference>
<dbReference type="GO" id="GO:0016226">
    <property type="term" value="P:iron-sulfur cluster assembly"/>
    <property type="evidence" value="ECO:0007669"/>
    <property type="project" value="InterPro"/>
</dbReference>
<comment type="caution">
    <text evidence="2">The sequence shown here is derived from an EMBL/GenBank/DDBJ whole genome shotgun (WGS) entry which is preliminary data.</text>
</comment>
<reference evidence="2 3" key="1">
    <citation type="submission" date="2019-08" db="EMBL/GenBank/DDBJ databases">
        <authorList>
            <person name="Seo Y.L."/>
        </authorList>
    </citation>
    <scope>NUCLEOTIDE SEQUENCE [LARGE SCALE GENOMIC DNA]</scope>
    <source>
        <strain evidence="2 3">MaA-C15</strain>
    </source>
</reference>
<gene>
    <name evidence="2" type="primary">sufD</name>
    <name evidence="2" type="ORF">FY036_15885</name>
</gene>
<feature type="domain" description="SUF system FeS cluster assembly SufBD core" evidence="1">
    <location>
        <begin position="168"/>
        <end position="392"/>
    </location>
</feature>
<keyword evidence="3" id="KW-1185">Reference proteome</keyword>
<organism evidence="2 3">
    <name type="scientific">Neoaquamicrobium microcysteis</name>
    <dbReference type="NCBI Taxonomy" id="2682781"/>
    <lineage>
        <taxon>Bacteria</taxon>
        <taxon>Pseudomonadati</taxon>
        <taxon>Pseudomonadota</taxon>
        <taxon>Alphaproteobacteria</taxon>
        <taxon>Hyphomicrobiales</taxon>
        <taxon>Phyllobacteriaceae</taxon>
        <taxon>Neoaquamicrobium</taxon>
    </lineage>
</organism>
<accession>A0A5D4GQQ6</accession>
<dbReference type="OrthoDB" id="9768262at2"/>
<dbReference type="Pfam" id="PF01458">
    <property type="entry name" value="SUFBD_core"/>
    <property type="match status" value="1"/>
</dbReference>
<dbReference type="NCBIfam" id="TIGR01981">
    <property type="entry name" value="sufD"/>
    <property type="match status" value="1"/>
</dbReference>
<reference evidence="2 3" key="2">
    <citation type="submission" date="2019-09" db="EMBL/GenBank/DDBJ databases">
        <title>Mesorhizobium sp. MaA-C15 isolated from Microcystis aeruginosa.</title>
        <authorList>
            <person name="Jeong S.E."/>
            <person name="Jin H.M."/>
            <person name="Jeon C.O."/>
        </authorList>
    </citation>
    <scope>NUCLEOTIDE SEQUENCE [LARGE SCALE GENOMIC DNA]</scope>
    <source>
        <strain evidence="2 3">MaA-C15</strain>
    </source>
</reference>
<dbReference type="InterPro" id="IPR037284">
    <property type="entry name" value="SUF_FeS_clus_asmbl_SufBD_sf"/>
</dbReference>
<dbReference type="EMBL" id="VSZS01000065">
    <property type="protein sequence ID" value="TYR31151.1"/>
    <property type="molecule type" value="Genomic_DNA"/>
</dbReference>
<sequence length="421" mass="43887">MNIHASPKLTPAEAALVEAFSERVSELPGDADVTIARDDAVELLKAGLPTRRIEAWHYTDLRRLLSTVPAFDPAAAPEALRPLVEGSTVLTVANGIASEPSSIDGVSVTRFQDLLMAGGPQAAMAPADSADAVGAINAAFASDGFGLKIADGVELAAPIELQNLQAGGQVHARFPVVVGAGAKATLVERQAGSGAGLASSVATLEVGEGAEIVWVIVQEQAATATHLGQINATIGKDAKLTIFIMNAGAKLVRQEVRVDAAGEGSDFKLRGVNLLGGDTHCDVTMVLDHSAPHTTSTEIIRNVVTDRAHGVFQGQIKVAAIAQKTDAKMACNTLLLSDDAEFSTKPELEIFADDVACGHGATVTEIDGNHLFYLMARGVPEKAGRGLLIKAFLAEIIEELDDEALVGALEEKLDGWFATHG</sequence>
<evidence type="ECO:0000313" key="3">
    <source>
        <dbReference type="Proteomes" id="UP000323258"/>
    </source>
</evidence>